<feature type="region of interest" description="Disordered" evidence="1">
    <location>
        <begin position="284"/>
        <end position="303"/>
    </location>
</feature>
<sequence>MKPSPIKSETESAFATLRSKLSNARTKVIDNHVFDRVSGEYYGEYTVTPYVPVTSNYTTATPATPARLGENWFIEDDGTVSPLLLMESSSQSTDLAPVIELCPHEPTIEVRSSSTRGPKPQVIDNPLAAALCIFKFENRPTPWLDEIVFGAINTGPGLINGKHSVSLADVKKVLRLSVISTTGAASCLFNHERQPMGTRQLQRVIEAARTALRGIALYLERHPQILQSIDVQVDYDTLWQQPLAIPARAASKEHPMKQQAMEMLKANVPTRTIANALRISRNTVKRWKQEPQANNGEGSIEGN</sequence>
<dbReference type="EMBL" id="CP061723">
    <property type="protein sequence ID" value="QOC96609.1"/>
    <property type="molecule type" value="Genomic_DNA"/>
</dbReference>
<proteinExistence type="predicted"/>
<dbReference type="AlphaFoldDB" id="A0ABD7B9T0"/>
<gene>
    <name evidence="2" type="ORF">ID616_21380</name>
</gene>
<dbReference type="RefSeq" id="WP_191086830.1">
    <property type="nucleotide sequence ID" value="NZ_CP061723.1"/>
</dbReference>
<evidence type="ECO:0000313" key="3">
    <source>
        <dbReference type="Proteomes" id="UP000516786"/>
    </source>
</evidence>
<feature type="compositionally biased region" description="Polar residues" evidence="1">
    <location>
        <begin position="291"/>
        <end position="303"/>
    </location>
</feature>
<organism evidence="2 3">
    <name type="scientific">Pseudomonas putida</name>
    <name type="common">Arthrobacter siderocapsulatus</name>
    <dbReference type="NCBI Taxonomy" id="303"/>
    <lineage>
        <taxon>Bacteria</taxon>
        <taxon>Pseudomonadati</taxon>
        <taxon>Pseudomonadota</taxon>
        <taxon>Gammaproteobacteria</taxon>
        <taxon>Pseudomonadales</taxon>
        <taxon>Pseudomonadaceae</taxon>
        <taxon>Pseudomonas</taxon>
    </lineage>
</organism>
<accession>A0ABD7B9T0</accession>
<dbReference type="Proteomes" id="UP000516786">
    <property type="component" value="Chromosome"/>
</dbReference>
<name>A0ABD7B9T0_PSEPU</name>
<protein>
    <submittedName>
        <fullName evidence="2">Helix-turn-helix domain-containing protein</fullName>
    </submittedName>
</protein>
<evidence type="ECO:0000256" key="1">
    <source>
        <dbReference type="SAM" id="MobiDB-lite"/>
    </source>
</evidence>
<evidence type="ECO:0000313" key="2">
    <source>
        <dbReference type="EMBL" id="QOC96609.1"/>
    </source>
</evidence>
<reference evidence="2 3" key="1">
    <citation type="submission" date="2020-09" db="EMBL/GenBank/DDBJ databases">
        <title>Co-existence of a novel multidrug-resistance efflux pump with carbapenem resistance gene blaVIM-2 in one megaplasmid in Pseudomonas putida.</title>
        <authorList>
            <person name="Peng K."/>
            <person name="Li R."/>
        </authorList>
    </citation>
    <scope>NUCLEOTIDE SEQUENCE [LARGE SCALE GENOMIC DNA]</scope>
    <source>
        <strain evidence="2 3">ZXPA-20</strain>
    </source>
</reference>